<keyword evidence="4" id="KW-0479">Metal-binding</keyword>
<keyword evidence="14" id="KW-1185">Reference proteome</keyword>
<evidence type="ECO:0000256" key="2">
    <source>
        <dbReference type="ARBA" id="ARBA00022516"/>
    </source>
</evidence>
<dbReference type="Proteomes" id="UP001596958">
    <property type="component" value="Unassembled WGS sequence"/>
</dbReference>
<proteinExistence type="predicted"/>
<keyword evidence="7" id="KW-0067">ATP-binding</keyword>
<dbReference type="InterPro" id="IPR001206">
    <property type="entry name" value="Diacylglycerol_kinase_cat_dom"/>
</dbReference>
<accession>A0ABW2Z1J7</accession>
<evidence type="ECO:0000259" key="12">
    <source>
        <dbReference type="PROSITE" id="PS50146"/>
    </source>
</evidence>
<dbReference type="NCBIfam" id="TIGR00147">
    <property type="entry name" value="YegS/Rv2252/BmrU family lipid kinase"/>
    <property type="match status" value="1"/>
</dbReference>
<dbReference type="InterPro" id="IPR045540">
    <property type="entry name" value="YegS/DAGK_C"/>
</dbReference>
<dbReference type="Gene3D" id="2.60.200.40">
    <property type="match status" value="1"/>
</dbReference>
<dbReference type="InterPro" id="IPR005218">
    <property type="entry name" value="Diacylglycerol/lipid_kinase"/>
</dbReference>
<evidence type="ECO:0000256" key="8">
    <source>
        <dbReference type="ARBA" id="ARBA00022842"/>
    </source>
</evidence>
<evidence type="ECO:0000256" key="1">
    <source>
        <dbReference type="ARBA" id="ARBA00001946"/>
    </source>
</evidence>
<dbReference type="Gene3D" id="3.40.50.10330">
    <property type="entry name" value="Probable inorganic polyphosphate/atp-NAD kinase, domain 1"/>
    <property type="match status" value="1"/>
</dbReference>
<dbReference type="PROSITE" id="PS50146">
    <property type="entry name" value="DAGK"/>
    <property type="match status" value="1"/>
</dbReference>
<name>A0ABW2Z1J7_9SPHI</name>
<keyword evidence="10" id="KW-0594">Phospholipid biosynthesis</keyword>
<keyword evidence="5" id="KW-0547">Nucleotide-binding</keyword>
<evidence type="ECO:0000256" key="9">
    <source>
        <dbReference type="ARBA" id="ARBA00023098"/>
    </source>
</evidence>
<dbReference type="PANTHER" id="PTHR12358:SF106">
    <property type="entry name" value="LIPID KINASE YEGS"/>
    <property type="match status" value="1"/>
</dbReference>
<gene>
    <name evidence="13" type="ORF">ACFQZS_16250</name>
</gene>
<evidence type="ECO:0000256" key="7">
    <source>
        <dbReference type="ARBA" id="ARBA00022840"/>
    </source>
</evidence>
<keyword evidence="3 13" id="KW-0808">Transferase</keyword>
<keyword evidence="8" id="KW-0460">Magnesium</keyword>
<comment type="caution">
    <text evidence="13">The sequence shown here is derived from an EMBL/GenBank/DDBJ whole genome shotgun (WGS) entry which is preliminary data.</text>
</comment>
<feature type="domain" description="DAGKc" evidence="12">
    <location>
        <begin position="1"/>
        <end position="129"/>
    </location>
</feature>
<dbReference type="SUPFAM" id="SSF111331">
    <property type="entry name" value="NAD kinase/diacylglycerol kinase-like"/>
    <property type="match status" value="1"/>
</dbReference>
<organism evidence="13 14">
    <name type="scientific">Mucilaginibacter calamicampi</name>
    <dbReference type="NCBI Taxonomy" id="1302352"/>
    <lineage>
        <taxon>Bacteria</taxon>
        <taxon>Pseudomonadati</taxon>
        <taxon>Bacteroidota</taxon>
        <taxon>Sphingobacteriia</taxon>
        <taxon>Sphingobacteriales</taxon>
        <taxon>Sphingobacteriaceae</taxon>
        <taxon>Mucilaginibacter</taxon>
    </lineage>
</organism>
<dbReference type="InterPro" id="IPR017438">
    <property type="entry name" value="ATP-NAD_kinase_N"/>
</dbReference>
<dbReference type="GO" id="GO:0016301">
    <property type="term" value="F:kinase activity"/>
    <property type="evidence" value="ECO:0007669"/>
    <property type="project" value="UniProtKB-KW"/>
</dbReference>
<keyword evidence="9" id="KW-0443">Lipid metabolism</keyword>
<evidence type="ECO:0000256" key="11">
    <source>
        <dbReference type="ARBA" id="ARBA00023264"/>
    </source>
</evidence>
<dbReference type="Pfam" id="PF00781">
    <property type="entry name" value="DAGK_cat"/>
    <property type="match status" value="1"/>
</dbReference>
<comment type="cofactor">
    <cofactor evidence="1">
        <name>Mg(2+)</name>
        <dbReference type="ChEBI" id="CHEBI:18420"/>
    </cofactor>
</comment>
<dbReference type="Pfam" id="PF19279">
    <property type="entry name" value="YegS_C"/>
    <property type="match status" value="1"/>
</dbReference>
<dbReference type="SMART" id="SM00046">
    <property type="entry name" value="DAGKc"/>
    <property type="match status" value="1"/>
</dbReference>
<dbReference type="InterPro" id="IPR050187">
    <property type="entry name" value="Lipid_Phosphate_FormReg"/>
</dbReference>
<protein>
    <submittedName>
        <fullName evidence="13">Diacylglycerol/lipid kinase family protein</fullName>
        <ecNumber evidence="13">2.7.1.-</ecNumber>
    </submittedName>
</protein>
<dbReference type="InterPro" id="IPR016064">
    <property type="entry name" value="NAD/diacylglycerol_kinase_sf"/>
</dbReference>
<keyword evidence="2" id="KW-0444">Lipid biosynthesis</keyword>
<evidence type="ECO:0000256" key="3">
    <source>
        <dbReference type="ARBA" id="ARBA00022679"/>
    </source>
</evidence>
<dbReference type="EMBL" id="JBHTHU010000021">
    <property type="protein sequence ID" value="MFD0751704.1"/>
    <property type="molecule type" value="Genomic_DNA"/>
</dbReference>
<sequence length="295" mass="31622">MKKKALFIINPISGGKKKDEVPGQIEKYLDKALFEPTIAFTTGVAHARKMAADAVGKYDIVVAVGGDGTVNETASGLVGSNVTLGIIPCGSGNGLSRFLGVPMNIAEAIQTLNKLHIEAIDSAEANGHPFFNIAGMGFDAHIGQVFAGGKKRGFFSYAKSSLAEIINYRSHTYYLSIDGVSYTRKAFILSIANSSQYGNNAHISPKASVQDGSLDVCIVKPFPLYRFPEMVLRMFTKTADGSKFVEIIKGQSITVKRDEAGPMHLDGEPAKMEAKVDITVKPATLNVIVGDTFKN</sequence>
<evidence type="ECO:0000256" key="6">
    <source>
        <dbReference type="ARBA" id="ARBA00022777"/>
    </source>
</evidence>
<evidence type="ECO:0000256" key="5">
    <source>
        <dbReference type="ARBA" id="ARBA00022741"/>
    </source>
</evidence>
<evidence type="ECO:0000313" key="14">
    <source>
        <dbReference type="Proteomes" id="UP001596958"/>
    </source>
</evidence>
<keyword evidence="6 13" id="KW-0418">Kinase</keyword>
<keyword evidence="11" id="KW-1208">Phospholipid metabolism</keyword>
<dbReference type="EC" id="2.7.1.-" evidence="13"/>
<dbReference type="PANTHER" id="PTHR12358">
    <property type="entry name" value="SPHINGOSINE KINASE"/>
    <property type="match status" value="1"/>
</dbReference>
<evidence type="ECO:0000256" key="10">
    <source>
        <dbReference type="ARBA" id="ARBA00023209"/>
    </source>
</evidence>
<evidence type="ECO:0000256" key="4">
    <source>
        <dbReference type="ARBA" id="ARBA00022723"/>
    </source>
</evidence>
<evidence type="ECO:0000313" key="13">
    <source>
        <dbReference type="EMBL" id="MFD0751704.1"/>
    </source>
</evidence>
<reference evidence="14" key="1">
    <citation type="journal article" date="2019" name="Int. J. Syst. Evol. Microbiol.">
        <title>The Global Catalogue of Microorganisms (GCM) 10K type strain sequencing project: providing services to taxonomists for standard genome sequencing and annotation.</title>
        <authorList>
            <consortium name="The Broad Institute Genomics Platform"/>
            <consortium name="The Broad Institute Genome Sequencing Center for Infectious Disease"/>
            <person name="Wu L."/>
            <person name="Ma J."/>
        </authorList>
    </citation>
    <scope>NUCLEOTIDE SEQUENCE [LARGE SCALE GENOMIC DNA]</scope>
    <source>
        <strain evidence="14">CCUG 63418</strain>
    </source>
</reference>
<dbReference type="RefSeq" id="WP_377101992.1">
    <property type="nucleotide sequence ID" value="NZ_JBHTHU010000021.1"/>
</dbReference>